<dbReference type="RefSeq" id="WP_246490808.1">
    <property type="nucleotide sequence ID" value="NZ_JACHHY010000002.1"/>
</dbReference>
<evidence type="ECO:0000256" key="3">
    <source>
        <dbReference type="ARBA" id="ARBA00023115"/>
    </source>
</evidence>
<dbReference type="PROSITE" id="PS51006">
    <property type="entry name" value="PABS_2"/>
    <property type="match status" value="1"/>
</dbReference>
<organism evidence="6 7">
    <name type="scientific">Chitinivorax tropicus</name>
    <dbReference type="NCBI Taxonomy" id="714531"/>
    <lineage>
        <taxon>Bacteria</taxon>
        <taxon>Pseudomonadati</taxon>
        <taxon>Pseudomonadota</taxon>
        <taxon>Betaproteobacteria</taxon>
        <taxon>Chitinivorax</taxon>
    </lineage>
</organism>
<evidence type="ECO:0000313" key="6">
    <source>
        <dbReference type="EMBL" id="MBB5017115.1"/>
    </source>
</evidence>
<dbReference type="InterPro" id="IPR030374">
    <property type="entry name" value="PABS"/>
</dbReference>
<gene>
    <name evidence="6" type="ORF">HNQ59_000377</name>
</gene>
<comment type="similarity">
    <text evidence="1">Belongs to the spermidine/spermine synthase family.</text>
</comment>
<proteinExistence type="inferred from homology"/>
<keyword evidence="2 4" id="KW-0808">Transferase</keyword>
<evidence type="ECO:0000256" key="2">
    <source>
        <dbReference type="ARBA" id="ARBA00022679"/>
    </source>
</evidence>
<feature type="domain" description="PABS" evidence="5">
    <location>
        <begin position="1"/>
        <end position="212"/>
    </location>
</feature>
<evidence type="ECO:0000259" key="5">
    <source>
        <dbReference type="PROSITE" id="PS51006"/>
    </source>
</evidence>
<keyword evidence="7" id="KW-1185">Reference proteome</keyword>
<evidence type="ECO:0000256" key="4">
    <source>
        <dbReference type="PROSITE-ProRule" id="PRU00354"/>
    </source>
</evidence>
<dbReference type="AlphaFoldDB" id="A0A840MHW6"/>
<protein>
    <submittedName>
        <fullName evidence="6">Spermidine synthase</fullName>
        <ecNumber evidence="6">2.5.1.16</ecNumber>
    </submittedName>
</protein>
<dbReference type="EMBL" id="JACHHY010000002">
    <property type="protein sequence ID" value="MBB5017115.1"/>
    <property type="molecule type" value="Genomic_DNA"/>
</dbReference>
<dbReference type="Pfam" id="PF01564">
    <property type="entry name" value="Spermine_synth"/>
    <property type="match status" value="1"/>
</dbReference>
<comment type="caution">
    <text evidence="6">The sequence shown here is derived from an EMBL/GenBank/DDBJ whole genome shotgun (WGS) entry which is preliminary data.</text>
</comment>
<accession>A0A840MHW6</accession>
<dbReference type="GO" id="GO:0004766">
    <property type="term" value="F:spermidine synthase activity"/>
    <property type="evidence" value="ECO:0007669"/>
    <property type="project" value="UniProtKB-EC"/>
</dbReference>
<dbReference type="SUPFAM" id="SSF53335">
    <property type="entry name" value="S-adenosyl-L-methionine-dependent methyltransferases"/>
    <property type="match status" value="1"/>
</dbReference>
<feature type="active site" description="Proton acceptor" evidence="4">
    <location>
        <position position="135"/>
    </location>
</feature>
<dbReference type="PANTHER" id="PTHR43317:SF1">
    <property type="entry name" value="THERMOSPERMINE SYNTHASE ACAULIS5"/>
    <property type="match status" value="1"/>
</dbReference>
<dbReference type="NCBIfam" id="NF003380">
    <property type="entry name" value="PRK04457.1"/>
    <property type="match status" value="1"/>
</dbReference>
<dbReference type="GO" id="GO:0006596">
    <property type="term" value="P:polyamine biosynthetic process"/>
    <property type="evidence" value="ECO:0007669"/>
    <property type="project" value="UniProtKB-UniRule"/>
</dbReference>
<keyword evidence="3 4" id="KW-0620">Polyamine biosynthesis</keyword>
<dbReference type="NCBIfam" id="NF037959">
    <property type="entry name" value="MFS_SpdSyn"/>
    <property type="match status" value="1"/>
</dbReference>
<reference evidence="6 7" key="1">
    <citation type="submission" date="2020-08" db="EMBL/GenBank/DDBJ databases">
        <title>Genomic Encyclopedia of Type Strains, Phase IV (KMG-IV): sequencing the most valuable type-strain genomes for metagenomic binning, comparative biology and taxonomic classification.</title>
        <authorList>
            <person name="Goeker M."/>
        </authorList>
    </citation>
    <scope>NUCLEOTIDE SEQUENCE [LARGE SCALE GENOMIC DNA]</scope>
    <source>
        <strain evidence="6 7">DSM 27165</strain>
    </source>
</reference>
<dbReference type="Gene3D" id="3.40.50.150">
    <property type="entry name" value="Vaccinia Virus protein VP39"/>
    <property type="match status" value="1"/>
</dbReference>
<dbReference type="EC" id="2.5.1.16" evidence="6"/>
<dbReference type="InterPro" id="IPR029063">
    <property type="entry name" value="SAM-dependent_MTases_sf"/>
</dbReference>
<sequence>MHKSKGQLGQVDVSEEKGIRSLHLGSITVQSSMKVSSPDELVLEYTRCMMGFLLFCPPPQRAVTIGLGGGSVVKWIHRYLPMTHNTVVEINPQIVQVARSMFFVPNDDEQLQILIDDGANYIAGRDEIADVILVDGYDGYEIVEQLNTEAFYQHCRDALTESGVLVVNLWGNHRLFDTWLQRIERVFEGHVACLPAQTKGNVAIFAFKRAQGNPKWVALRDRARNLEQQYGLEFPVFVSQLGKLNMHSDKRLLI</sequence>
<evidence type="ECO:0000313" key="7">
    <source>
        <dbReference type="Proteomes" id="UP000575898"/>
    </source>
</evidence>
<dbReference type="PANTHER" id="PTHR43317">
    <property type="entry name" value="THERMOSPERMINE SYNTHASE ACAULIS5"/>
    <property type="match status" value="1"/>
</dbReference>
<evidence type="ECO:0000256" key="1">
    <source>
        <dbReference type="ARBA" id="ARBA00007867"/>
    </source>
</evidence>
<name>A0A840MHW6_9PROT</name>
<dbReference type="Proteomes" id="UP000575898">
    <property type="component" value="Unassembled WGS sequence"/>
</dbReference>